<dbReference type="PROSITE" id="PS00211">
    <property type="entry name" value="ABC_TRANSPORTER_1"/>
    <property type="match status" value="1"/>
</dbReference>
<dbReference type="InterPro" id="IPR015854">
    <property type="entry name" value="ABC_transpr_LolD-like"/>
</dbReference>
<dbReference type="Pfam" id="PF00005">
    <property type="entry name" value="ABC_tran"/>
    <property type="match status" value="1"/>
</dbReference>
<proteinExistence type="predicted"/>
<sequence length="225" mass="24968">MINNKESVVKLKNVTHIYPMGNGEIRALQDITLDIDDDDYLAVIGHSGSGKSTLLRMIGALEIPTQGEVYMEGFNTCDIGQEDLVSLRAKTVGFVFQDFRLLPQLTALENVMVPLLPYEKYNSARKKAMELMERVGLSNRVSHRPGELSGGEQQRVAIARALIRNPKVLLADELTGNLDTATRDSIMELLDELNCQGLAVVVATHDQEVMAHAKRRIRLRDGAII</sequence>
<dbReference type="GO" id="GO:0005524">
    <property type="term" value="F:ATP binding"/>
    <property type="evidence" value="ECO:0007669"/>
    <property type="project" value="UniProtKB-KW"/>
</dbReference>
<dbReference type="InterPro" id="IPR003593">
    <property type="entry name" value="AAA+_ATPase"/>
</dbReference>
<keyword evidence="6" id="KW-1185">Reference proteome</keyword>
<evidence type="ECO:0000256" key="2">
    <source>
        <dbReference type="ARBA" id="ARBA00022741"/>
    </source>
</evidence>
<dbReference type="PROSITE" id="PS50893">
    <property type="entry name" value="ABC_TRANSPORTER_2"/>
    <property type="match status" value="1"/>
</dbReference>
<evidence type="ECO:0000256" key="1">
    <source>
        <dbReference type="ARBA" id="ARBA00022448"/>
    </source>
</evidence>
<dbReference type="InterPro" id="IPR027417">
    <property type="entry name" value="P-loop_NTPase"/>
</dbReference>
<keyword evidence="1" id="KW-0813">Transport</keyword>
<feature type="domain" description="ABC transporter" evidence="4">
    <location>
        <begin position="9"/>
        <end position="225"/>
    </location>
</feature>
<dbReference type="GO" id="GO:0005886">
    <property type="term" value="C:plasma membrane"/>
    <property type="evidence" value="ECO:0007669"/>
    <property type="project" value="TreeGrafter"/>
</dbReference>
<dbReference type="SMART" id="SM00382">
    <property type="entry name" value="AAA"/>
    <property type="match status" value="1"/>
</dbReference>
<dbReference type="PANTHER" id="PTHR24220:SF86">
    <property type="entry name" value="ABC TRANSPORTER ABCH.1"/>
    <property type="match status" value="1"/>
</dbReference>
<keyword evidence="2" id="KW-0547">Nucleotide-binding</keyword>
<dbReference type="Gene3D" id="3.40.50.300">
    <property type="entry name" value="P-loop containing nucleotide triphosphate hydrolases"/>
    <property type="match status" value="1"/>
</dbReference>
<keyword evidence="3 5" id="KW-0067">ATP-binding</keyword>
<dbReference type="Proteomes" id="UP000280960">
    <property type="component" value="Chromosome"/>
</dbReference>
<protein>
    <submittedName>
        <fullName evidence="5">ABC transporter ATP-binding protein</fullName>
    </submittedName>
</protein>
<dbReference type="KEGG" id="bacg:D2962_05570"/>
<accession>A0A3G2R432</accession>
<gene>
    <name evidence="5" type="ORF">D2962_05570</name>
</gene>
<evidence type="ECO:0000256" key="3">
    <source>
        <dbReference type="ARBA" id="ARBA00022840"/>
    </source>
</evidence>
<dbReference type="SUPFAM" id="SSF52540">
    <property type="entry name" value="P-loop containing nucleoside triphosphate hydrolases"/>
    <property type="match status" value="1"/>
</dbReference>
<dbReference type="InterPro" id="IPR003439">
    <property type="entry name" value="ABC_transporter-like_ATP-bd"/>
</dbReference>
<name>A0A3G2R432_9FIRM</name>
<dbReference type="EMBL" id="CP033169">
    <property type="protein sequence ID" value="AYO30152.1"/>
    <property type="molecule type" value="Genomic_DNA"/>
</dbReference>
<dbReference type="InterPro" id="IPR017871">
    <property type="entry name" value="ABC_transporter-like_CS"/>
</dbReference>
<evidence type="ECO:0000313" key="6">
    <source>
        <dbReference type="Proteomes" id="UP000280960"/>
    </source>
</evidence>
<dbReference type="CDD" id="cd03255">
    <property type="entry name" value="ABC_MJ0796_LolCDE_FtsE"/>
    <property type="match status" value="1"/>
</dbReference>
<dbReference type="GO" id="GO:0016887">
    <property type="term" value="F:ATP hydrolysis activity"/>
    <property type="evidence" value="ECO:0007669"/>
    <property type="project" value="InterPro"/>
</dbReference>
<dbReference type="RefSeq" id="WP_122014407.1">
    <property type="nucleotide sequence ID" value="NZ_CP033169.1"/>
</dbReference>
<dbReference type="AlphaFoldDB" id="A0A3G2R432"/>
<dbReference type="InterPro" id="IPR017911">
    <property type="entry name" value="MacB-like_ATP-bd"/>
</dbReference>
<evidence type="ECO:0000313" key="5">
    <source>
        <dbReference type="EMBL" id="AYO30152.1"/>
    </source>
</evidence>
<evidence type="ECO:0000259" key="4">
    <source>
        <dbReference type="PROSITE" id="PS50893"/>
    </source>
</evidence>
<dbReference type="FunFam" id="3.40.50.300:FF:000032">
    <property type="entry name" value="Export ABC transporter ATP-binding protein"/>
    <property type="match status" value="1"/>
</dbReference>
<organism evidence="5 6">
    <name type="scientific">Biomaibacter acetigenes</name>
    <dbReference type="NCBI Taxonomy" id="2316383"/>
    <lineage>
        <taxon>Bacteria</taxon>
        <taxon>Bacillati</taxon>
        <taxon>Bacillota</taxon>
        <taxon>Clostridia</taxon>
        <taxon>Thermosediminibacterales</taxon>
        <taxon>Tepidanaerobacteraceae</taxon>
        <taxon>Biomaibacter</taxon>
    </lineage>
</organism>
<dbReference type="PANTHER" id="PTHR24220">
    <property type="entry name" value="IMPORT ATP-BINDING PROTEIN"/>
    <property type="match status" value="1"/>
</dbReference>
<dbReference type="GO" id="GO:0098796">
    <property type="term" value="C:membrane protein complex"/>
    <property type="evidence" value="ECO:0007669"/>
    <property type="project" value="UniProtKB-ARBA"/>
</dbReference>
<reference evidence="5 6" key="1">
    <citation type="submission" date="2018-10" db="EMBL/GenBank/DDBJ databases">
        <authorList>
            <person name="Zhang X."/>
        </authorList>
    </citation>
    <scope>NUCLEOTIDE SEQUENCE [LARGE SCALE GENOMIC DNA]</scope>
    <source>
        <strain evidence="5 6">SK-G1</strain>
    </source>
</reference>
<dbReference type="GO" id="GO:0022857">
    <property type="term" value="F:transmembrane transporter activity"/>
    <property type="evidence" value="ECO:0007669"/>
    <property type="project" value="TreeGrafter"/>
</dbReference>